<evidence type="ECO:0000313" key="3">
    <source>
        <dbReference type="Proteomes" id="UP000316855"/>
    </source>
</evidence>
<sequence>MFKNPNRAPSDPRTSDANTVRKISKRGGISVCIIVLLVTAILLFSYRTSVSHDQKRIQLLGGTTRA</sequence>
<keyword evidence="3" id="KW-1185">Reference proteome</keyword>
<feature type="transmembrane region" description="Helical" evidence="1">
    <location>
        <begin position="27"/>
        <end position="46"/>
    </location>
</feature>
<evidence type="ECO:0000313" key="2">
    <source>
        <dbReference type="EMBL" id="QDT90782.1"/>
    </source>
</evidence>
<keyword evidence="1" id="KW-1133">Transmembrane helix</keyword>
<keyword evidence="1" id="KW-0472">Membrane</keyword>
<dbReference type="Proteomes" id="UP000316855">
    <property type="component" value="Chromosome"/>
</dbReference>
<proteinExistence type="predicted"/>
<dbReference type="AlphaFoldDB" id="A0A517VCP7"/>
<evidence type="ECO:0000256" key="1">
    <source>
        <dbReference type="SAM" id="Phobius"/>
    </source>
</evidence>
<accession>A0A517VCP7</accession>
<name>A0A517VCP7_9PLAN</name>
<reference evidence="2 3" key="1">
    <citation type="submission" date="2019-02" db="EMBL/GenBank/DDBJ databases">
        <title>Deep-cultivation of Planctomycetes and their phenomic and genomic characterization uncovers novel biology.</title>
        <authorList>
            <person name="Wiegand S."/>
            <person name="Jogler M."/>
            <person name="Boedeker C."/>
            <person name="Pinto D."/>
            <person name="Vollmers J."/>
            <person name="Rivas-Marin E."/>
            <person name="Kohn T."/>
            <person name="Peeters S.H."/>
            <person name="Heuer A."/>
            <person name="Rast P."/>
            <person name="Oberbeckmann S."/>
            <person name="Bunk B."/>
            <person name="Jeske O."/>
            <person name="Meyerdierks A."/>
            <person name="Storesund J.E."/>
            <person name="Kallscheuer N."/>
            <person name="Luecker S."/>
            <person name="Lage O.M."/>
            <person name="Pohl T."/>
            <person name="Merkel B.J."/>
            <person name="Hornburger P."/>
            <person name="Mueller R.-W."/>
            <person name="Bruemmer F."/>
            <person name="Labrenz M."/>
            <person name="Spormann A.M."/>
            <person name="Op den Camp H."/>
            <person name="Overmann J."/>
            <person name="Amann R."/>
            <person name="Jetten M.S.M."/>
            <person name="Mascher T."/>
            <person name="Medema M.H."/>
            <person name="Devos D.P."/>
            <person name="Kaster A.-K."/>
            <person name="Ovreas L."/>
            <person name="Rohde M."/>
            <person name="Galperin M.Y."/>
            <person name="Jogler C."/>
        </authorList>
    </citation>
    <scope>NUCLEOTIDE SEQUENCE [LARGE SCALE GENOMIC DNA]</scope>
    <source>
        <strain evidence="2 3">Pan161</strain>
    </source>
</reference>
<organism evidence="2 3">
    <name type="scientific">Gimesia algae</name>
    <dbReference type="NCBI Taxonomy" id="2527971"/>
    <lineage>
        <taxon>Bacteria</taxon>
        <taxon>Pseudomonadati</taxon>
        <taxon>Planctomycetota</taxon>
        <taxon>Planctomycetia</taxon>
        <taxon>Planctomycetales</taxon>
        <taxon>Planctomycetaceae</taxon>
        <taxon>Gimesia</taxon>
    </lineage>
</organism>
<protein>
    <submittedName>
        <fullName evidence="2">Uncharacterized protein</fullName>
    </submittedName>
</protein>
<keyword evidence="1" id="KW-0812">Transmembrane</keyword>
<dbReference type="KEGG" id="gax:Pan161_24360"/>
<dbReference type="EMBL" id="CP036343">
    <property type="protein sequence ID" value="QDT90782.1"/>
    <property type="molecule type" value="Genomic_DNA"/>
</dbReference>
<gene>
    <name evidence="2" type="ORF">Pan161_24360</name>
</gene>